<feature type="transmembrane region" description="Helical" evidence="16">
    <location>
        <begin position="509"/>
        <end position="527"/>
    </location>
</feature>
<evidence type="ECO:0000256" key="2">
    <source>
        <dbReference type="ARBA" id="ARBA00007374"/>
    </source>
</evidence>
<evidence type="ECO:0000256" key="15">
    <source>
        <dbReference type="SAM" id="MobiDB-lite"/>
    </source>
</evidence>
<dbReference type="SUPFAM" id="SSF52540">
    <property type="entry name" value="P-loop containing nucleoside triphosphate hydrolases"/>
    <property type="match status" value="1"/>
</dbReference>
<evidence type="ECO:0000256" key="5">
    <source>
        <dbReference type="ARBA" id="ARBA00022692"/>
    </source>
</evidence>
<evidence type="ECO:0000259" key="17">
    <source>
        <dbReference type="PROSITE" id="PS50893"/>
    </source>
</evidence>
<keyword evidence="4" id="KW-0808">Transferase</keyword>
<proteinExistence type="inferred from homology"/>
<dbReference type="InterPro" id="IPR027417">
    <property type="entry name" value="P-loop_NTPase"/>
</dbReference>
<evidence type="ECO:0000313" key="21">
    <source>
        <dbReference type="Proteomes" id="UP000663860"/>
    </source>
</evidence>
<dbReference type="Gene3D" id="3.40.50.300">
    <property type="entry name" value="P-loop containing nucleotide triphosphate hydrolases"/>
    <property type="match status" value="1"/>
</dbReference>
<dbReference type="GO" id="GO:0140359">
    <property type="term" value="F:ABC-type transporter activity"/>
    <property type="evidence" value="ECO:0007669"/>
    <property type="project" value="InterPro"/>
</dbReference>
<evidence type="ECO:0000256" key="12">
    <source>
        <dbReference type="ARBA" id="ARBA00041016"/>
    </source>
</evidence>
<dbReference type="SUPFAM" id="SSF90123">
    <property type="entry name" value="ABC transporter transmembrane region"/>
    <property type="match status" value="1"/>
</dbReference>
<evidence type="ECO:0000256" key="6">
    <source>
        <dbReference type="ARBA" id="ARBA00022741"/>
    </source>
</evidence>
<keyword evidence="3" id="KW-0813">Transport</keyword>
<dbReference type="FunFam" id="3.40.50.300:FF:000287">
    <property type="entry name" value="Multidrug ABC transporter ATP-binding protein"/>
    <property type="match status" value="1"/>
</dbReference>
<evidence type="ECO:0000313" key="20">
    <source>
        <dbReference type="EMBL" id="CAF3745408.1"/>
    </source>
</evidence>
<feature type="compositionally biased region" description="Low complexity" evidence="15">
    <location>
        <begin position="920"/>
        <end position="930"/>
    </location>
</feature>
<dbReference type="Proteomes" id="UP000663868">
    <property type="component" value="Unassembled WGS sequence"/>
</dbReference>
<dbReference type="PANTHER" id="PTHR24221:SF402">
    <property type="entry name" value="IRON-SULFUR CLUSTERS TRANSPORTER ABCB7, MITOCHONDRIAL"/>
    <property type="match status" value="1"/>
</dbReference>
<feature type="compositionally biased region" description="Polar residues" evidence="15">
    <location>
        <begin position="902"/>
        <end position="911"/>
    </location>
</feature>
<gene>
    <name evidence="19" type="ORF">IZO911_LOCUS20021</name>
    <name evidence="20" type="ORF">KXQ929_LOCUS13920</name>
</gene>
<protein>
    <recommendedName>
        <fullName evidence="12">Iron-sulfur clusters transporter ABCB7, mitochondrial</fullName>
    </recommendedName>
    <alternativeName>
        <fullName evidence="13">ATP-binding cassette sub-family B member 7, mitochondrial</fullName>
    </alternativeName>
</protein>
<evidence type="ECO:0000256" key="13">
    <source>
        <dbReference type="ARBA" id="ARBA00042945"/>
    </source>
</evidence>
<accession>A0A814K2D0</accession>
<feature type="region of interest" description="Disordered" evidence="15">
    <location>
        <begin position="865"/>
        <end position="937"/>
    </location>
</feature>
<evidence type="ECO:0000256" key="14">
    <source>
        <dbReference type="ARBA" id="ARBA00048046"/>
    </source>
</evidence>
<dbReference type="GO" id="GO:0016887">
    <property type="term" value="F:ATP hydrolysis activity"/>
    <property type="evidence" value="ECO:0007669"/>
    <property type="project" value="InterPro"/>
</dbReference>
<feature type="domain" description="ABC transporter" evidence="17">
    <location>
        <begin position="599"/>
        <end position="840"/>
    </location>
</feature>
<dbReference type="EMBL" id="CAJNOE010000205">
    <property type="protein sequence ID" value="CAF1045265.1"/>
    <property type="molecule type" value="Genomic_DNA"/>
</dbReference>
<dbReference type="PROSITE" id="PS50893">
    <property type="entry name" value="ABC_TRANSPORTER_2"/>
    <property type="match status" value="1"/>
</dbReference>
<comment type="caution">
    <text evidence="19">The sequence shown here is derived from an EMBL/GenBank/DDBJ whole genome shotgun (WGS) entry which is preliminary data.</text>
</comment>
<evidence type="ECO:0000256" key="16">
    <source>
        <dbReference type="SAM" id="Phobius"/>
    </source>
</evidence>
<dbReference type="InterPro" id="IPR011527">
    <property type="entry name" value="ABC1_TM_dom"/>
</dbReference>
<comment type="catalytic activity">
    <reaction evidence="14">
        <text>(glutathione)4[2Fe(III)-2S] cluster(in) + ATP + H2O = (glutathione)4[2Fe(III)-2S] cluster(out) + ADP + phosphate + H(+)</text>
        <dbReference type="Rhea" id="RHEA:67028"/>
        <dbReference type="ChEBI" id="CHEBI:15377"/>
        <dbReference type="ChEBI" id="CHEBI:15378"/>
        <dbReference type="ChEBI" id="CHEBI:30616"/>
        <dbReference type="ChEBI" id="CHEBI:43474"/>
        <dbReference type="ChEBI" id="CHEBI:167627"/>
        <dbReference type="ChEBI" id="CHEBI:456216"/>
    </reaction>
    <physiologicalReaction direction="left-to-right" evidence="14">
        <dbReference type="Rhea" id="RHEA:67029"/>
    </physiologicalReaction>
</comment>
<comment type="subcellular location">
    <subcellularLocation>
        <location evidence="1">Mitochondrion membrane</location>
        <topology evidence="1">Multi-pass membrane protein</topology>
    </subcellularLocation>
</comment>
<dbReference type="SMART" id="SM00382">
    <property type="entry name" value="AAA"/>
    <property type="match status" value="1"/>
</dbReference>
<dbReference type="GO" id="GO:0006879">
    <property type="term" value="P:intracellular iron ion homeostasis"/>
    <property type="evidence" value="ECO:0007669"/>
    <property type="project" value="TreeGrafter"/>
</dbReference>
<evidence type="ECO:0000259" key="18">
    <source>
        <dbReference type="PROSITE" id="PS50929"/>
    </source>
</evidence>
<feature type="compositionally biased region" description="Basic and acidic residues" evidence="15">
    <location>
        <begin position="884"/>
        <end position="901"/>
    </location>
</feature>
<evidence type="ECO:0000313" key="19">
    <source>
        <dbReference type="EMBL" id="CAF1045265.1"/>
    </source>
</evidence>
<evidence type="ECO:0000256" key="4">
    <source>
        <dbReference type="ARBA" id="ARBA00022679"/>
    </source>
</evidence>
<dbReference type="PANTHER" id="PTHR24221">
    <property type="entry name" value="ATP-BINDING CASSETTE SUB-FAMILY B"/>
    <property type="match status" value="1"/>
</dbReference>
<dbReference type="GO" id="GO:0032958">
    <property type="term" value="P:inositol phosphate biosynthetic process"/>
    <property type="evidence" value="ECO:0007669"/>
    <property type="project" value="InterPro"/>
</dbReference>
<keyword evidence="6" id="KW-0547">Nucleotide-binding</keyword>
<dbReference type="InterPro" id="IPR038286">
    <property type="entry name" value="IPK_sf"/>
</dbReference>
<keyword evidence="8" id="KW-0067">ATP-binding</keyword>
<evidence type="ECO:0000256" key="7">
    <source>
        <dbReference type="ARBA" id="ARBA00022777"/>
    </source>
</evidence>
<evidence type="ECO:0000256" key="3">
    <source>
        <dbReference type="ARBA" id="ARBA00022448"/>
    </source>
</evidence>
<keyword evidence="7" id="KW-0418">Kinase</keyword>
<dbReference type="PROSITE" id="PS00211">
    <property type="entry name" value="ABC_TRANSPORTER_1"/>
    <property type="match status" value="1"/>
</dbReference>
<dbReference type="EMBL" id="CAJOBB010000758">
    <property type="protein sequence ID" value="CAF3745408.1"/>
    <property type="molecule type" value="Genomic_DNA"/>
</dbReference>
<dbReference type="Gene3D" id="3.30.470.160">
    <property type="entry name" value="Inositol polyphosphate kinase"/>
    <property type="match status" value="1"/>
</dbReference>
<dbReference type="InterPro" id="IPR005522">
    <property type="entry name" value="IPK"/>
</dbReference>
<dbReference type="Pfam" id="PF00664">
    <property type="entry name" value="ABC_membrane"/>
    <property type="match status" value="1"/>
</dbReference>
<dbReference type="InterPro" id="IPR017871">
    <property type="entry name" value="ABC_transporter-like_CS"/>
</dbReference>
<dbReference type="SUPFAM" id="SSF56104">
    <property type="entry name" value="SAICAR synthase-like"/>
    <property type="match status" value="1"/>
</dbReference>
<dbReference type="Pfam" id="PF00005">
    <property type="entry name" value="ABC_tran"/>
    <property type="match status" value="1"/>
</dbReference>
<feature type="domain" description="ABC transmembrane type-1" evidence="18">
    <location>
        <begin position="325"/>
        <end position="562"/>
    </location>
</feature>
<keyword evidence="10 16" id="KW-0472">Membrane</keyword>
<comment type="similarity">
    <text evidence="11">Belongs to the ABC transporter superfamily. ABCB family. Heavy Metal importer (TC 3.A.1.210) subfamily.</text>
</comment>
<keyword evidence="9 16" id="KW-1133">Transmembrane helix</keyword>
<dbReference type="AlphaFoldDB" id="A0A814K2D0"/>
<reference evidence="19" key="1">
    <citation type="submission" date="2021-02" db="EMBL/GenBank/DDBJ databases">
        <authorList>
            <person name="Nowell W R."/>
        </authorList>
    </citation>
    <scope>NUCLEOTIDE SEQUENCE</scope>
</reference>
<dbReference type="Proteomes" id="UP000663860">
    <property type="component" value="Unassembled WGS sequence"/>
</dbReference>
<dbReference type="InterPro" id="IPR039421">
    <property type="entry name" value="Type_1_exporter"/>
</dbReference>
<dbReference type="InterPro" id="IPR036640">
    <property type="entry name" value="ABC1_TM_sf"/>
</dbReference>
<feature type="transmembrane region" description="Helical" evidence="16">
    <location>
        <begin position="441"/>
        <end position="464"/>
    </location>
</feature>
<dbReference type="GO" id="GO:0005524">
    <property type="term" value="F:ATP binding"/>
    <property type="evidence" value="ECO:0007669"/>
    <property type="project" value="UniProtKB-KW"/>
</dbReference>
<evidence type="ECO:0000256" key="11">
    <source>
        <dbReference type="ARBA" id="ARBA00024363"/>
    </source>
</evidence>
<dbReference type="Pfam" id="PF03770">
    <property type="entry name" value="IPK"/>
    <property type="match status" value="1"/>
</dbReference>
<dbReference type="Gene3D" id="1.20.1560.10">
    <property type="entry name" value="ABC transporter type 1, transmembrane domain"/>
    <property type="match status" value="2"/>
</dbReference>
<dbReference type="InterPro" id="IPR003593">
    <property type="entry name" value="AAA+_ATPase"/>
</dbReference>
<evidence type="ECO:0000256" key="10">
    <source>
        <dbReference type="ARBA" id="ARBA00023136"/>
    </source>
</evidence>
<sequence length="937" mass="105661">METSSMDSMPQLPPDTMPLQHQVAGHFYGKSKTKFGFLQRRSTGDVLKPLIDKRRGPREQQFYVDIFSKDAPESLRSLRPCVTTLLGTYEYDGMNYLILENVIQPFIHPCAADIKVGKITYDREATAEKIERSHQKFAPVTEIGFQLLGWQIYNPIDNSYEYRNKVCGRSLTKEEVIHAIAHFYGAPKLNYRRIIRSVLERLTTLEDVMSKLYGFVFIATSLLIVYEGDQTEKNEAKVDVRLVDFAHVFKVEGADANQSDENFLFGLRCYMDHLRRNGFGGSKKDRIGNVYGDKLNDNFSHTKIFLRSLSYLWPRNQILLRILLVLSMLCMIVSSVCEIYAPIPLRTVISGLTPNTTGSATRKSIHFSVPHFISFSIATLGGATTSRLRDMCFAEVSAETERTIGLDSFRHLQRLSLAFHQRRETGAVLRSISRGAGTYSALIKSTMFILLPMLIKVVAIYTLLNYETMKYFNAERHEERRYDETSQEFACAEVTTQYVYSITSLGQSLIAYIGILIILCLAGYQVVMGKLELADFVMINQYLQTLYAPLEQLGKLYLDLKQQILDAEAMFFLLDEPVEINDKPDAPDLKMAPNEQAQIEFKNVSFSYQKKKNAAKIQVINDLSFTINPGERVAIVGPSGVGKSTLARLLYRLYDVDQGAIILNGMNIANMKQESLRRHIGIVSQDPALFNNTIAYNIGYGCADHNATLEQVIDVSKRASIHNFIIAQPLGYETPVGERGVRLSGGEKQRVSIARAVLKDPKIMIFDEATSSLDSITESEILFAMNDISRGRTCLTIAHRLSTVMDADKILVLKKGTLVEMGTHNDLLKVENGVYKSLWNQQQRISDLKKSLQAAKSLTDDIEEDIEIDPDEQYDPNQSLIQNEAKETPRIAASDVKKKLSESFQSKNRYSTFGDKHDTSTTSNNNKDTSGNADSED</sequence>
<evidence type="ECO:0000256" key="1">
    <source>
        <dbReference type="ARBA" id="ARBA00004225"/>
    </source>
</evidence>
<organism evidence="19 21">
    <name type="scientific">Adineta steineri</name>
    <dbReference type="NCBI Taxonomy" id="433720"/>
    <lineage>
        <taxon>Eukaryota</taxon>
        <taxon>Metazoa</taxon>
        <taxon>Spiralia</taxon>
        <taxon>Gnathifera</taxon>
        <taxon>Rotifera</taxon>
        <taxon>Eurotatoria</taxon>
        <taxon>Bdelloidea</taxon>
        <taxon>Adinetida</taxon>
        <taxon>Adinetidae</taxon>
        <taxon>Adineta</taxon>
    </lineage>
</organism>
<feature type="compositionally biased region" description="Acidic residues" evidence="15">
    <location>
        <begin position="865"/>
        <end position="874"/>
    </location>
</feature>
<dbReference type="GO" id="GO:0016301">
    <property type="term" value="F:kinase activity"/>
    <property type="evidence" value="ECO:0007669"/>
    <property type="project" value="UniProtKB-KW"/>
</dbReference>
<evidence type="ECO:0000256" key="8">
    <source>
        <dbReference type="ARBA" id="ARBA00022840"/>
    </source>
</evidence>
<name>A0A814K2D0_9BILA</name>
<keyword evidence="5 16" id="KW-0812">Transmembrane</keyword>
<comment type="similarity">
    <text evidence="2">Belongs to the inositol phosphokinase (IPK) family.</text>
</comment>
<dbReference type="InterPro" id="IPR003439">
    <property type="entry name" value="ABC_transporter-like_ATP-bd"/>
</dbReference>
<dbReference type="PROSITE" id="PS50929">
    <property type="entry name" value="ABC_TM1F"/>
    <property type="match status" value="1"/>
</dbReference>
<dbReference type="GO" id="GO:0005743">
    <property type="term" value="C:mitochondrial inner membrane"/>
    <property type="evidence" value="ECO:0007669"/>
    <property type="project" value="TreeGrafter"/>
</dbReference>
<evidence type="ECO:0000256" key="9">
    <source>
        <dbReference type="ARBA" id="ARBA00022989"/>
    </source>
</evidence>